<proteinExistence type="predicted"/>
<reference evidence="1 2" key="1">
    <citation type="submission" date="2019-09" db="EMBL/GenBank/DDBJ databases">
        <title>Butyricimonas paravirosa DSM 105722 (=214-4 = JCM 18677 = CCUG 65563).</title>
        <authorList>
            <person name="Le Roy T."/>
            <person name="Cani P.D."/>
        </authorList>
    </citation>
    <scope>NUCLEOTIDE SEQUENCE [LARGE SCALE GENOMIC DNA]</scope>
    <source>
        <strain evidence="1 2">DSM 105722</strain>
    </source>
</reference>
<evidence type="ECO:0008006" key="3">
    <source>
        <dbReference type="Google" id="ProtNLM"/>
    </source>
</evidence>
<dbReference type="EMBL" id="CP043839">
    <property type="protein sequence ID" value="WOF12073.1"/>
    <property type="molecule type" value="Genomic_DNA"/>
</dbReference>
<dbReference type="InterPro" id="IPR032183">
    <property type="entry name" value="PKD-like"/>
</dbReference>
<dbReference type="PROSITE" id="PS51257">
    <property type="entry name" value="PROKAR_LIPOPROTEIN"/>
    <property type="match status" value="1"/>
</dbReference>
<accession>A0ABZ0FUA0</accession>
<sequence length="530" mass="60114">MVMKIRYILLLIITVLGVSSCYDDKGNYSYDPKNDIKITFDASYFEAILGEKIKLTPRLTFAIDSNDVDLSYKWTFLGKEISDQRNLEWVVDTVTSNHNVYLNVTDNRTGVTFSGGISAMLSSAYAKEAWVVLAKQNGKSVLSYIRETQEDDGSEYGKFTYTDIPDIYQLVNGEELGTEPVRVLEHFAARGGIGHFWVLQNGGQGCVDLSGEDFTKDILLNDIFLDGNLPVDFKPIDMIDMKWLTCVVNHDGKVYTRKKLTNQLYNSGYFIDRPLEFENEEVDGSRMVLAPFSDLNYTVMYDKVHNRFLAIADLKKETAGKVVKFTVDESGYAPDFARLDNLGNMEVLHTGYYEVKEGESGDQGYYSILRDRTTGNYYTHDFRVNAMSESSNPSAFPVLQCQIDLNQVINGTSKNVFNVLRSWVYGDDFGTPYVLISKDNELWLYDRDAKMPVEKYYEFPQGQIITAIDSESVGSRRVAIGMQSGEFYVLDLTRKAVNGQKEKLIYASTHNFGEIVHIRYKVCSGNGWGY</sequence>
<evidence type="ECO:0000313" key="2">
    <source>
        <dbReference type="Proteomes" id="UP001302374"/>
    </source>
</evidence>
<dbReference type="Proteomes" id="UP001302374">
    <property type="component" value="Chromosome"/>
</dbReference>
<evidence type="ECO:0000313" key="1">
    <source>
        <dbReference type="EMBL" id="WOF12073.1"/>
    </source>
</evidence>
<dbReference type="Pfam" id="PF16407">
    <property type="entry name" value="PKD_2"/>
    <property type="match status" value="1"/>
</dbReference>
<gene>
    <name evidence="1" type="ORF">F1644_07235</name>
</gene>
<organism evidence="1 2">
    <name type="scientific">Butyricimonas paravirosa</name>
    <dbReference type="NCBI Taxonomy" id="1472417"/>
    <lineage>
        <taxon>Bacteria</taxon>
        <taxon>Pseudomonadati</taxon>
        <taxon>Bacteroidota</taxon>
        <taxon>Bacteroidia</taxon>
        <taxon>Bacteroidales</taxon>
        <taxon>Odoribacteraceae</taxon>
        <taxon>Butyricimonas</taxon>
    </lineage>
</organism>
<protein>
    <recommendedName>
        <fullName evidence="3">PKD-like family protein</fullName>
    </recommendedName>
</protein>
<name>A0ABZ0FUA0_9BACT</name>
<keyword evidence="2" id="KW-1185">Reference proteome</keyword>